<dbReference type="CDD" id="cd02869">
    <property type="entry name" value="PseudoU_synth_RluA_like"/>
    <property type="match status" value="1"/>
</dbReference>
<name>A0A059FDH4_9PROT</name>
<organism evidence="17 18">
    <name type="scientific">Hyphomonas jannaschiana VP2</name>
    <dbReference type="NCBI Taxonomy" id="1280952"/>
    <lineage>
        <taxon>Bacteria</taxon>
        <taxon>Pseudomonadati</taxon>
        <taxon>Pseudomonadota</taxon>
        <taxon>Alphaproteobacteria</taxon>
        <taxon>Hyphomonadales</taxon>
        <taxon>Hyphomonadaceae</taxon>
        <taxon>Hyphomonas</taxon>
    </lineage>
</organism>
<evidence type="ECO:0000256" key="7">
    <source>
        <dbReference type="ARBA" id="ARBA00037305"/>
    </source>
</evidence>
<evidence type="ECO:0000256" key="8">
    <source>
        <dbReference type="ARBA" id="ARBA00038944"/>
    </source>
</evidence>
<dbReference type="GO" id="GO:0000455">
    <property type="term" value="P:enzyme-directed rRNA pseudouridine synthesis"/>
    <property type="evidence" value="ECO:0007669"/>
    <property type="project" value="TreeGrafter"/>
</dbReference>
<keyword evidence="4" id="KW-0413">Isomerase</keyword>
<dbReference type="InterPro" id="IPR006145">
    <property type="entry name" value="PsdUridine_synth_RsuA/RluA"/>
</dbReference>
<dbReference type="EC" id="5.4.99.29" evidence="9"/>
<evidence type="ECO:0000256" key="10">
    <source>
        <dbReference type="ARBA" id="ARBA00039988"/>
    </source>
</evidence>
<feature type="domain" description="Pseudouridine synthase RsuA/RluA-like" evidence="16">
    <location>
        <begin position="19"/>
        <end position="165"/>
    </location>
</feature>
<evidence type="ECO:0000256" key="14">
    <source>
        <dbReference type="ARBA" id="ARBA00042883"/>
    </source>
</evidence>
<proteinExistence type="inferred from homology"/>
<dbReference type="Gene3D" id="3.30.2350.10">
    <property type="entry name" value="Pseudouridine synthase"/>
    <property type="match status" value="1"/>
</dbReference>
<dbReference type="eggNOG" id="COG0564">
    <property type="taxonomic scope" value="Bacteria"/>
</dbReference>
<comment type="catalytic activity">
    <reaction evidence="5">
        <text>uridine(32) in tRNA = pseudouridine(32) in tRNA</text>
        <dbReference type="Rhea" id="RHEA:42544"/>
        <dbReference type="Rhea" id="RHEA-COMP:10107"/>
        <dbReference type="Rhea" id="RHEA-COMP:10108"/>
        <dbReference type="ChEBI" id="CHEBI:65314"/>
        <dbReference type="ChEBI" id="CHEBI:65315"/>
        <dbReference type="EC" id="5.4.99.28"/>
    </reaction>
</comment>
<comment type="similarity">
    <text evidence="1">Belongs to the pseudouridine synthase RluA family.</text>
</comment>
<comment type="caution">
    <text evidence="17">The sequence shown here is derived from an EMBL/GenBank/DDBJ whole genome shotgun (WGS) entry which is preliminary data.</text>
</comment>
<evidence type="ECO:0000256" key="3">
    <source>
        <dbReference type="ARBA" id="ARBA00022694"/>
    </source>
</evidence>
<dbReference type="AlphaFoldDB" id="A0A059FDH4"/>
<evidence type="ECO:0000256" key="5">
    <source>
        <dbReference type="ARBA" id="ARBA00036184"/>
    </source>
</evidence>
<dbReference type="OrthoDB" id="9807829at2"/>
<dbReference type="RefSeq" id="WP_035581582.1">
    <property type="nucleotide sequence ID" value="NZ_ARYJ01000005.1"/>
</dbReference>
<accession>A0A059FDH4</accession>
<dbReference type="PATRIC" id="fig|1280952.3.peg.2003"/>
<keyword evidence="3" id="KW-0819">tRNA processing</keyword>
<dbReference type="PROSITE" id="PS01129">
    <property type="entry name" value="PSI_RLU"/>
    <property type="match status" value="1"/>
</dbReference>
<dbReference type="EMBL" id="ARYJ01000005">
    <property type="protein sequence ID" value="KCZ88700.1"/>
    <property type="molecule type" value="Genomic_DNA"/>
</dbReference>
<reference evidence="17 18" key="1">
    <citation type="journal article" date="2014" name="Antonie Van Leeuwenhoek">
        <title>Hyphomonas beringensis sp. nov. and Hyphomonas chukchiensis sp. nov., isolated from surface seawater of the Bering Sea and Chukchi Sea.</title>
        <authorList>
            <person name="Li C."/>
            <person name="Lai Q."/>
            <person name="Li G."/>
            <person name="Dong C."/>
            <person name="Wang J."/>
            <person name="Liao Y."/>
            <person name="Shao Z."/>
        </authorList>
    </citation>
    <scope>NUCLEOTIDE SEQUENCE [LARGE SCALE GENOMIC DNA]</scope>
    <source>
        <strain evidence="17 18">VP2</strain>
    </source>
</reference>
<evidence type="ECO:0000256" key="1">
    <source>
        <dbReference type="ARBA" id="ARBA00010876"/>
    </source>
</evidence>
<evidence type="ECO:0000256" key="4">
    <source>
        <dbReference type="ARBA" id="ARBA00023235"/>
    </source>
</evidence>
<dbReference type="PANTHER" id="PTHR21600:SF91">
    <property type="entry name" value="DUAL-SPECIFICITY RNA PSEUDOURIDINE SYNTHASE RLUA"/>
    <property type="match status" value="1"/>
</dbReference>
<evidence type="ECO:0000256" key="15">
    <source>
        <dbReference type="ARBA" id="ARBA00043143"/>
    </source>
</evidence>
<dbReference type="GO" id="GO:0160142">
    <property type="term" value="F:23S rRNA pseudouridine(746) synthase activity"/>
    <property type="evidence" value="ECO:0007669"/>
    <property type="project" value="UniProtKB-EC"/>
</dbReference>
<evidence type="ECO:0000256" key="9">
    <source>
        <dbReference type="ARBA" id="ARBA00038945"/>
    </source>
</evidence>
<comment type="function">
    <text evidence="7">Dual specificity enzyme that catalyzes the synthesis of pseudouridine from uracil-746 in 23S ribosomal RNA and from uracil-32 in the anticodon stem and loop of transfer RNAs.</text>
</comment>
<dbReference type="Proteomes" id="UP000024816">
    <property type="component" value="Unassembled WGS sequence"/>
</dbReference>
<dbReference type="InterPro" id="IPR020103">
    <property type="entry name" value="PsdUridine_synth_cat_dom_sf"/>
</dbReference>
<dbReference type="PANTHER" id="PTHR21600">
    <property type="entry name" value="MITOCHONDRIAL RNA PSEUDOURIDINE SYNTHASE"/>
    <property type="match status" value="1"/>
</dbReference>
<evidence type="ECO:0000313" key="17">
    <source>
        <dbReference type="EMBL" id="KCZ88700.1"/>
    </source>
</evidence>
<dbReference type="GO" id="GO:0160151">
    <property type="term" value="F:tRNA pseudouridine(32) synthase activity"/>
    <property type="evidence" value="ECO:0007669"/>
    <property type="project" value="UniProtKB-EC"/>
</dbReference>
<dbReference type="STRING" id="1280952.HJA_10034"/>
<dbReference type="InterPro" id="IPR050188">
    <property type="entry name" value="RluA_PseudoU_synthase"/>
</dbReference>
<dbReference type="SUPFAM" id="SSF55120">
    <property type="entry name" value="Pseudouridine synthase"/>
    <property type="match status" value="1"/>
</dbReference>
<evidence type="ECO:0000256" key="13">
    <source>
        <dbReference type="ARBA" id="ARBA00042844"/>
    </source>
</evidence>
<keyword evidence="18" id="KW-1185">Reference proteome</keyword>
<dbReference type="GO" id="GO:0008033">
    <property type="term" value="P:tRNA processing"/>
    <property type="evidence" value="ECO:0007669"/>
    <property type="project" value="UniProtKB-KW"/>
</dbReference>
<evidence type="ECO:0000256" key="11">
    <source>
        <dbReference type="ARBA" id="ARBA00041266"/>
    </source>
</evidence>
<dbReference type="EC" id="5.4.99.28" evidence="8"/>
<sequence length="215" mass="23702">MTPYTPPQNPVRYVHVDDHLIVIDKPSGLLSVPGRGPEKADCAVARVNADHPGALTVHRLDMATSGLLILARSKEMQSAMSGLFERGTVEKAYTADVWGKPDPPEGEIDLPLITDWPNRPRQKVDHETGKPSRTLYEVMEHHADHARLRLTPLTGRSHQLRVHLAEIGHPILGDRLYAHAAALAAAPRLHLHASELIFEHPVTGVRLTLTSPCPF</sequence>
<keyword evidence="2" id="KW-0698">rRNA processing</keyword>
<dbReference type="GO" id="GO:0003723">
    <property type="term" value="F:RNA binding"/>
    <property type="evidence" value="ECO:0007669"/>
    <property type="project" value="InterPro"/>
</dbReference>
<dbReference type="Pfam" id="PF00849">
    <property type="entry name" value="PseudoU_synth_2"/>
    <property type="match status" value="1"/>
</dbReference>
<protein>
    <recommendedName>
        <fullName evidence="10">Dual-specificity RNA pseudouridine synthase RluA</fullName>
        <ecNumber evidence="8">5.4.99.28</ecNumber>
        <ecNumber evidence="9">5.4.99.29</ecNumber>
    </recommendedName>
    <alternativeName>
        <fullName evidence="11">23S rRNA pseudouridine(746) synthase</fullName>
    </alternativeName>
    <alternativeName>
        <fullName evidence="14">Ribosomal large subunit pseudouridine synthase A</fullName>
    </alternativeName>
    <alternativeName>
        <fullName evidence="13">rRNA pseudouridylate synthase A</fullName>
    </alternativeName>
    <alternativeName>
        <fullName evidence="15">rRNA-uridine isomerase A</fullName>
    </alternativeName>
    <alternativeName>
        <fullName evidence="12">tRNA pseudouridine(32) synthase</fullName>
    </alternativeName>
</protein>
<comment type="catalytic activity">
    <reaction evidence="6">
        <text>uridine(746) in 23S rRNA = pseudouridine(746) in 23S rRNA</text>
        <dbReference type="Rhea" id="RHEA:42548"/>
        <dbReference type="Rhea" id="RHEA-COMP:10109"/>
        <dbReference type="Rhea" id="RHEA-COMP:10110"/>
        <dbReference type="ChEBI" id="CHEBI:65314"/>
        <dbReference type="ChEBI" id="CHEBI:65315"/>
        <dbReference type="EC" id="5.4.99.29"/>
    </reaction>
</comment>
<gene>
    <name evidence="17" type="ORF">HJA_10034</name>
</gene>
<evidence type="ECO:0000256" key="6">
    <source>
        <dbReference type="ARBA" id="ARBA00036916"/>
    </source>
</evidence>
<evidence type="ECO:0000259" key="16">
    <source>
        <dbReference type="Pfam" id="PF00849"/>
    </source>
</evidence>
<evidence type="ECO:0000256" key="2">
    <source>
        <dbReference type="ARBA" id="ARBA00022552"/>
    </source>
</evidence>
<evidence type="ECO:0000256" key="12">
    <source>
        <dbReference type="ARBA" id="ARBA00042372"/>
    </source>
</evidence>
<dbReference type="InterPro" id="IPR006224">
    <property type="entry name" value="PsdUridine_synth_RluA-like_CS"/>
</dbReference>
<evidence type="ECO:0000313" key="18">
    <source>
        <dbReference type="Proteomes" id="UP000024816"/>
    </source>
</evidence>